<organism evidence="1 2">
    <name type="scientific">Lacticaseibacillus camelliae DSM 22697 = JCM 13995</name>
    <dbReference type="NCBI Taxonomy" id="1423730"/>
    <lineage>
        <taxon>Bacteria</taxon>
        <taxon>Bacillati</taxon>
        <taxon>Bacillota</taxon>
        <taxon>Bacilli</taxon>
        <taxon>Lactobacillales</taxon>
        <taxon>Lactobacillaceae</taxon>
        <taxon>Lacticaseibacillus</taxon>
    </lineage>
</organism>
<dbReference type="AlphaFoldDB" id="A0A0R2F1S3"/>
<gene>
    <name evidence="1" type="ORF">FC75_GL001865</name>
</gene>
<dbReference type="EMBL" id="AYZJ01000034">
    <property type="protein sequence ID" value="KRN22227.1"/>
    <property type="molecule type" value="Genomic_DNA"/>
</dbReference>
<evidence type="ECO:0000313" key="1">
    <source>
        <dbReference type="EMBL" id="KRN22227.1"/>
    </source>
</evidence>
<dbReference type="Proteomes" id="UP000050865">
    <property type="component" value="Unassembled WGS sequence"/>
</dbReference>
<accession>A0A0R2F1S3</accession>
<protein>
    <submittedName>
        <fullName evidence="1">Uncharacterized protein</fullName>
    </submittedName>
</protein>
<dbReference type="PATRIC" id="fig|1423730.4.peg.1939"/>
<keyword evidence="2" id="KW-1185">Reference proteome</keyword>
<evidence type="ECO:0000313" key="2">
    <source>
        <dbReference type="Proteomes" id="UP000050865"/>
    </source>
</evidence>
<reference evidence="1 2" key="1">
    <citation type="journal article" date="2015" name="Genome Announc.">
        <title>Expanding the biotechnology potential of lactobacilli through comparative genomics of 213 strains and associated genera.</title>
        <authorList>
            <person name="Sun Z."/>
            <person name="Harris H.M."/>
            <person name="McCann A."/>
            <person name="Guo C."/>
            <person name="Argimon S."/>
            <person name="Zhang W."/>
            <person name="Yang X."/>
            <person name="Jeffery I.B."/>
            <person name="Cooney J.C."/>
            <person name="Kagawa T.F."/>
            <person name="Liu W."/>
            <person name="Song Y."/>
            <person name="Salvetti E."/>
            <person name="Wrobel A."/>
            <person name="Rasinkangas P."/>
            <person name="Parkhill J."/>
            <person name="Rea M.C."/>
            <person name="O'Sullivan O."/>
            <person name="Ritari J."/>
            <person name="Douillard F.P."/>
            <person name="Paul Ross R."/>
            <person name="Yang R."/>
            <person name="Briner A.E."/>
            <person name="Felis G.E."/>
            <person name="de Vos W.M."/>
            <person name="Barrangou R."/>
            <person name="Klaenhammer T.R."/>
            <person name="Caufield P.W."/>
            <person name="Cui Y."/>
            <person name="Zhang H."/>
            <person name="O'Toole P.W."/>
        </authorList>
    </citation>
    <scope>NUCLEOTIDE SEQUENCE [LARGE SCALE GENOMIC DNA]</scope>
    <source>
        <strain evidence="1 2">DSM 22697</strain>
    </source>
</reference>
<proteinExistence type="predicted"/>
<name>A0A0R2F1S3_9LACO</name>
<sequence length="84" mass="9312">MISGISSILLGSRSLTTAEMTEALTFVQARLSPDESHTVNTWLTQEKEDYRPIAQAQPLIAKLDEAIASRQRLTFTYQSPGQSD</sequence>
<comment type="caution">
    <text evidence="1">The sequence shown here is derived from an EMBL/GenBank/DDBJ whole genome shotgun (WGS) entry which is preliminary data.</text>
</comment>